<protein>
    <submittedName>
        <fullName evidence="2">M15 family peptidase</fullName>
    </submittedName>
</protein>
<dbReference type="SUPFAM" id="SSF55166">
    <property type="entry name" value="Hedgehog/DD-peptidase"/>
    <property type="match status" value="1"/>
</dbReference>
<accession>A0A4Z0P2R3</accession>
<dbReference type="OrthoDB" id="9799970at2"/>
<dbReference type="InterPro" id="IPR009045">
    <property type="entry name" value="Zn_M74/Hedgehog-like"/>
</dbReference>
<evidence type="ECO:0000313" key="3">
    <source>
        <dbReference type="Proteomes" id="UP000298337"/>
    </source>
</evidence>
<organism evidence="2 3">
    <name type="scientific">Hymenobacter fodinae</name>
    <dbReference type="NCBI Taxonomy" id="2510796"/>
    <lineage>
        <taxon>Bacteria</taxon>
        <taxon>Pseudomonadati</taxon>
        <taxon>Bacteroidota</taxon>
        <taxon>Cytophagia</taxon>
        <taxon>Cytophagales</taxon>
        <taxon>Hymenobacteraceae</taxon>
        <taxon>Hymenobacter</taxon>
    </lineage>
</organism>
<keyword evidence="3" id="KW-1185">Reference proteome</keyword>
<dbReference type="GO" id="GO:0008233">
    <property type="term" value="F:peptidase activity"/>
    <property type="evidence" value="ECO:0007669"/>
    <property type="project" value="InterPro"/>
</dbReference>
<evidence type="ECO:0000259" key="1">
    <source>
        <dbReference type="Pfam" id="PF13539"/>
    </source>
</evidence>
<dbReference type="CDD" id="cd14845">
    <property type="entry name" value="L-Ala-D-Glu_peptidase_like"/>
    <property type="match status" value="1"/>
</dbReference>
<reference evidence="2 3" key="1">
    <citation type="submission" date="2019-04" db="EMBL/GenBank/DDBJ databases">
        <authorList>
            <person name="Feng G."/>
            <person name="Zhang J."/>
            <person name="Zhu H."/>
        </authorList>
    </citation>
    <scope>NUCLEOTIDE SEQUENCE [LARGE SCALE GENOMIC DNA]</scope>
    <source>
        <strain evidence="2 3">92R-1</strain>
    </source>
</reference>
<proteinExistence type="predicted"/>
<evidence type="ECO:0000313" key="2">
    <source>
        <dbReference type="EMBL" id="TGE05541.1"/>
    </source>
</evidence>
<dbReference type="RefSeq" id="WP_135435854.1">
    <property type="nucleotide sequence ID" value="NZ_SRLA01000004.1"/>
</dbReference>
<feature type="domain" description="Peptidase M15C" evidence="1">
    <location>
        <begin position="81"/>
        <end position="145"/>
    </location>
</feature>
<dbReference type="Gene3D" id="3.30.1380.10">
    <property type="match status" value="1"/>
</dbReference>
<gene>
    <name evidence="2" type="ORF">EU556_19770</name>
</gene>
<dbReference type="Pfam" id="PF13539">
    <property type="entry name" value="Peptidase_M15_4"/>
    <property type="match status" value="1"/>
</dbReference>
<comment type="caution">
    <text evidence="2">The sequence shown here is derived from an EMBL/GenBank/DDBJ whole genome shotgun (WGS) entry which is preliminary data.</text>
</comment>
<dbReference type="AlphaFoldDB" id="A0A4Z0P2R3"/>
<dbReference type="EMBL" id="SRLA01000004">
    <property type="protein sequence ID" value="TGE05541.1"/>
    <property type="molecule type" value="Genomic_DNA"/>
</dbReference>
<dbReference type="InterPro" id="IPR039561">
    <property type="entry name" value="Peptidase_M15C"/>
</dbReference>
<sequence>MADINQLHSLLQHAYTEAKAQFIKDNPTLPKPLLSFTYRSPAVQNAFYAQGREPLAKVNALRKPLNLYLLGPVEGKRKVTNAKGGQSPHNYLPAMAFDVAFDKGNGVLDWSESLFKKFAAYVLRYPGITWGGNFHSFKDLPHFEVTGWASKVKKVS</sequence>
<name>A0A4Z0P2R3_9BACT</name>
<dbReference type="Proteomes" id="UP000298337">
    <property type="component" value="Unassembled WGS sequence"/>
</dbReference>